<dbReference type="PRINTS" id="PR00038">
    <property type="entry name" value="HTHLUXR"/>
</dbReference>
<evidence type="ECO:0000313" key="5">
    <source>
        <dbReference type="EMBL" id="BFP47596.1"/>
    </source>
</evidence>
<feature type="domain" description="HTH luxR-type" evidence="4">
    <location>
        <begin position="13"/>
        <end position="78"/>
    </location>
</feature>
<dbReference type="PANTHER" id="PTHR44688">
    <property type="entry name" value="DNA-BINDING TRANSCRIPTIONAL ACTIVATOR DEVR_DOSR"/>
    <property type="match status" value="1"/>
</dbReference>
<dbReference type="EMBL" id="AP035881">
    <property type="protein sequence ID" value="BFP47596.1"/>
    <property type="molecule type" value="Genomic_DNA"/>
</dbReference>
<dbReference type="GO" id="GO:0006355">
    <property type="term" value="P:regulation of DNA-templated transcription"/>
    <property type="evidence" value="ECO:0007669"/>
    <property type="project" value="InterPro"/>
</dbReference>
<accession>A0AB33JY83</accession>
<proteinExistence type="predicted"/>
<dbReference type="InterPro" id="IPR016032">
    <property type="entry name" value="Sig_transdc_resp-reg_C-effctor"/>
</dbReference>
<dbReference type="InterPro" id="IPR000792">
    <property type="entry name" value="Tscrpt_reg_LuxR_C"/>
</dbReference>
<keyword evidence="2" id="KW-0238">DNA-binding</keyword>
<dbReference type="Gene3D" id="1.10.10.10">
    <property type="entry name" value="Winged helix-like DNA-binding domain superfamily/Winged helix DNA-binding domain"/>
    <property type="match status" value="2"/>
</dbReference>
<evidence type="ECO:0000259" key="4">
    <source>
        <dbReference type="PROSITE" id="PS50043"/>
    </source>
</evidence>
<organism evidence="5">
    <name type="scientific">Kitasatospora sp. CMC57</name>
    <dbReference type="NCBI Taxonomy" id="3231513"/>
    <lineage>
        <taxon>Bacteria</taxon>
        <taxon>Bacillati</taxon>
        <taxon>Actinomycetota</taxon>
        <taxon>Actinomycetes</taxon>
        <taxon>Kitasatosporales</taxon>
        <taxon>Streptomycetaceae</taxon>
        <taxon>Kitasatospora</taxon>
    </lineage>
</organism>
<name>A0AB33JY83_9ACTN</name>
<evidence type="ECO:0000256" key="1">
    <source>
        <dbReference type="ARBA" id="ARBA00023015"/>
    </source>
</evidence>
<dbReference type="PANTHER" id="PTHR44688:SF16">
    <property type="entry name" value="DNA-BINDING TRANSCRIPTIONAL ACTIVATOR DEVR_DOSR"/>
    <property type="match status" value="1"/>
</dbReference>
<dbReference type="AlphaFoldDB" id="A0AB33JY83"/>
<protein>
    <recommendedName>
        <fullName evidence="4">HTH luxR-type domain-containing protein</fullName>
    </recommendedName>
</protein>
<sequence length="471" mass="48424">MTSPAPTRPHADSGQLLRLLTPREAQALALLATGLDTRAIAEQLGIAPATARTHLHRAMRKLGVRTREDAAALAGRLSPAPTARPAPAAPAVPEAAAVAAAAAAARPANFEALCTVSHTRLVQQTFLLTGCRHRAVHAVHLALSAAGRRWPEVSALPDPESWVREYAFETAQAVWHRGGPRRAHLFRLPRRQIRVHPLSDLPHPDQDRLTPRDRDLLKALKRLTRPQRRALVLHDALGLPVGQVAFEVQSSTAAATGRVLSARAALARTVPALVGSDPADPEFGPRLGALLHQAAVHGCPAPRTPSSRLLTLRGWARSGLAAAAAGAVTLAMTAAIVATLTGNGPSELFRPARLGPGPVCSTATSGSAGPAAPGTGPGPGLRSYWCGPTPGQAVPLGSAPVAATPAAAAPAGFAAAVRPAGNLFRLTAAPAAAPPLPPLPITVPARPCPPLRLCPGPLLPSAAHGVEPAGH</sequence>
<reference evidence="5" key="1">
    <citation type="submission" date="2024-07" db="EMBL/GenBank/DDBJ databases">
        <title>Complete genome sequences of cellulolytic bacteria, Kitasatospora sp. CMC57 and Streptomyces sp. CMC78, isolated from Japanese agricultural soil.</title>
        <authorList>
            <person name="Hashimoto T."/>
            <person name="Ito M."/>
            <person name="Iwamoto M."/>
            <person name="Fukahori D."/>
            <person name="Shoda T."/>
            <person name="Sakoda M."/>
            <person name="Morohoshi T."/>
            <person name="Mitsuboshi M."/>
            <person name="Nishizawa T."/>
        </authorList>
    </citation>
    <scope>NUCLEOTIDE SEQUENCE</scope>
    <source>
        <strain evidence="5">CMC57</strain>
    </source>
</reference>
<gene>
    <name evidence="5" type="ORF">KCMC57_39640</name>
</gene>
<dbReference type="Pfam" id="PF00196">
    <property type="entry name" value="GerE"/>
    <property type="match status" value="1"/>
</dbReference>
<keyword evidence="1" id="KW-0805">Transcription regulation</keyword>
<evidence type="ECO:0000256" key="2">
    <source>
        <dbReference type="ARBA" id="ARBA00023125"/>
    </source>
</evidence>
<dbReference type="SMART" id="SM00421">
    <property type="entry name" value="HTH_LUXR"/>
    <property type="match status" value="1"/>
</dbReference>
<dbReference type="CDD" id="cd06170">
    <property type="entry name" value="LuxR_C_like"/>
    <property type="match status" value="1"/>
</dbReference>
<keyword evidence="3" id="KW-0804">Transcription</keyword>
<dbReference type="GO" id="GO:0003677">
    <property type="term" value="F:DNA binding"/>
    <property type="evidence" value="ECO:0007669"/>
    <property type="project" value="UniProtKB-KW"/>
</dbReference>
<dbReference type="InterPro" id="IPR036388">
    <property type="entry name" value="WH-like_DNA-bd_sf"/>
</dbReference>
<dbReference type="InterPro" id="IPR013324">
    <property type="entry name" value="RNA_pol_sigma_r3/r4-like"/>
</dbReference>
<dbReference type="SUPFAM" id="SSF88659">
    <property type="entry name" value="Sigma3 and sigma4 domains of RNA polymerase sigma factors"/>
    <property type="match status" value="1"/>
</dbReference>
<dbReference type="SUPFAM" id="SSF46894">
    <property type="entry name" value="C-terminal effector domain of the bipartite response regulators"/>
    <property type="match status" value="1"/>
</dbReference>
<evidence type="ECO:0000256" key="3">
    <source>
        <dbReference type="ARBA" id="ARBA00023163"/>
    </source>
</evidence>
<dbReference type="PROSITE" id="PS50043">
    <property type="entry name" value="HTH_LUXR_2"/>
    <property type="match status" value="1"/>
</dbReference>